<evidence type="ECO:0000313" key="2">
    <source>
        <dbReference type="Proteomes" id="UP000805649"/>
    </source>
</evidence>
<accession>A0ACC3ZAT8</accession>
<dbReference type="EMBL" id="VUJX02000002">
    <property type="protein sequence ID" value="KAL0941216.1"/>
    <property type="molecule type" value="Genomic_DNA"/>
</dbReference>
<dbReference type="Proteomes" id="UP000805649">
    <property type="component" value="Unassembled WGS sequence"/>
</dbReference>
<protein>
    <submittedName>
        <fullName evidence="1">Uncharacterized protein</fullName>
    </submittedName>
</protein>
<reference evidence="1 2" key="1">
    <citation type="journal article" date="2020" name="Phytopathology">
        <title>Genome Sequence Resources of Colletotrichum truncatum, C. plurivorum, C. musicola, and C. sojae: Four Species Pathogenic to Soybean (Glycine max).</title>
        <authorList>
            <person name="Rogerio F."/>
            <person name="Boufleur T.R."/>
            <person name="Ciampi-Guillardi M."/>
            <person name="Sukno S.A."/>
            <person name="Thon M.R."/>
            <person name="Massola Junior N.S."/>
            <person name="Baroncelli R."/>
        </authorList>
    </citation>
    <scope>NUCLEOTIDE SEQUENCE [LARGE SCALE GENOMIC DNA]</scope>
    <source>
        <strain evidence="1 2">CMES1059</strain>
    </source>
</reference>
<name>A0ACC3ZAT8_COLTU</name>
<organism evidence="1 2">
    <name type="scientific">Colletotrichum truncatum</name>
    <name type="common">Anthracnose fungus</name>
    <name type="synonym">Colletotrichum capsici</name>
    <dbReference type="NCBI Taxonomy" id="5467"/>
    <lineage>
        <taxon>Eukaryota</taxon>
        <taxon>Fungi</taxon>
        <taxon>Dikarya</taxon>
        <taxon>Ascomycota</taxon>
        <taxon>Pezizomycotina</taxon>
        <taxon>Sordariomycetes</taxon>
        <taxon>Hypocreomycetidae</taxon>
        <taxon>Glomerellales</taxon>
        <taxon>Glomerellaceae</taxon>
        <taxon>Colletotrichum</taxon>
        <taxon>Colletotrichum truncatum species complex</taxon>
    </lineage>
</organism>
<keyword evidence="2" id="KW-1185">Reference proteome</keyword>
<gene>
    <name evidence="1" type="ORF">CTRU02_203979</name>
</gene>
<proteinExistence type="predicted"/>
<comment type="caution">
    <text evidence="1">The sequence shown here is derived from an EMBL/GenBank/DDBJ whole genome shotgun (WGS) entry which is preliminary data.</text>
</comment>
<evidence type="ECO:0000313" key="1">
    <source>
        <dbReference type="EMBL" id="KAL0941216.1"/>
    </source>
</evidence>
<sequence>MKKRKKRACQTSIDTHPDSAPEGKTTIGDEIITALYTANRKSVKTAFLTEGARATRVLHSRASRISFINQGGICGSFREPREGRIL</sequence>